<comment type="similarity">
    <text evidence="3">In the N-terminal section; belongs to the HFCD (homo-oligomeric flavin containing Cys decarboxylase) superfamily.</text>
</comment>
<comment type="cofactor">
    <cofactor evidence="3">
        <name>FMN</name>
        <dbReference type="ChEBI" id="CHEBI:58210"/>
    </cofactor>
</comment>
<dbReference type="InterPro" id="IPR036551">
    <property type="entry name" value="Flavin_trans-like"/>
</dbReference>
<dbReference type="GO" id="GO:0004633">
    <property type="term" value="F:phosphopantothenoylcysteine decarboxylase activity"/>
    <property type="evidence" value="ECO:0007669"/>
    <property type="project" value="UniProtKB-EC"/>
</dbReference>
<dbReference type="GO" id="GO:0010181">
    <property type="term" value="F:FMN binding"/>
    <property type="evidence" value="ECO:0007669"/>
    <property type="project" value="InterPro"/>
</dbReference>
<dbReference type="InterPro" id="IPR003382">
    <property type="entry name" value="Flavoprotein"/>
</dbReference>
<dbReference type="SUPFAM" id="SSF102645">
    <property type="entry name" value="CoaB-like"/>
    <property type="match status" value="1"/>
</dbReference>
<gene>
    <name evidence="6" type="primary">dfp</name>
    <name evidence="7" type="synonym">coaBC</name>
    <name evidence="7" type="ORF">LS73_003115</name>
    <name evidence="6" type="ORF">NCTC12714_01491</name>
</gene>
<dbReference type="UniPathway" id="UPA00241">
    <property type="reaction ID" value="UER00353"/>
</dbReference>
<dbReference type="Pfam" id="PF02441">
    <property type="entry name" value="Flavoprotein"/>
    <property type="match status" value="1"/>
</dbReference>
<feature type="domain" description="DNA/pantothenate metabolism flavoprotein C-terminal" evidence="5">
    <location>
        <begin position="194"/>
        <end position="385"/>
    </location>
</feature>
<dbReference type="RefSeq" id="WP_104692091.1">
    <property type="nucleotide sequence ID" value="NZ_FZML01000019.1"/>
</dbReference>
<keyword evidence="9" id="KW-1185">Reference proteome</keyword>
<dbReference type="GO" id="GO:0015941">
    <property type="term" value="P:pantothenate catabolic process"/>
    <property type="evidence" value="ECO:0007669"/>
    <property type="project" value="InterPro"/>
</dbReference>
<evidence type="ECO:0000256" key="2">
    <source>
        <dbReference type="ARBA" id="ARBA00023239"/>
    </source>
</evidence>
<dbReference type="EC" id="6.3.2.5" evidence="3"/>
<dbReference type="OrthoDB" id="9802554at2"/>
<proteinExistence type="inferred from homology"/>
<evidence type="ECO:0000259" key="4">
    <source>
        <dbReference type="Pfam" id="PF02441"/>
    </source>
</evidence>
<keyword evidence="3" id="KW-0288">FMN</keyword>
<dbReference type="Proteomes" id="UP000255139">
    <property type="component" value="Unassembled WGS sequence"/>
</dbReference>
<dbReference type="EMBL" id="JRPD02000004">
    <property type="protein sequence ID" value="TLE00905.1"/>
    <property type="molecule type" value="Genomic_DNA"/>
</dbReference>
<feature type="domain" description="Flavoprotein" evidence="4">
    <location>
        <begin position="5"/>
        <end position="179"/>
    </location>
</feature>
<dbReference type="InterPro" id="IPR005252">
    <property type="entry name" value="CoaBC"/>
</dbReference>
<comment type="catalytic activity">
    <reaction evidence="3">
        <text>N-[(R)-4-phosphopantothenoyl]-L-cysteine + H(+) = (R)-4'-phosphopantetheine + CO2</text>
        <dbReference type="Rhea" id="RHEA:16793"/>
        <dbReference type="ChEBI" id="CHEBI:15378"/>
        <dbReference type="ChEBI" id="CHEBI:16526"/>
        <dbReference type="ChEBI" id="CHEBI:59458"/>
        <dbReference type="ChEBI" id="CHEBI:61723"/>
        <dbReference type="EC" id="4.1.1.36"/>
    </reaction>
</comment>
<evidence type="ECO:0000313" key="8">
    <source>
        <dbReference type="Proteomes" id="UP000029922"/>
    </source>
</evidence>
<comment type="pathway">
    <text evidence="3">Cofactor biosynthesis; coenzyme A biosynthesis; CoA from (R)-pantothenate: step 2/5.</text>
</comment>
<keyword evidence="2 3" id="KW-0456">Lyase</keyword>
<dbReference type="EMBL" id="UGJE01000002">
    <property type="protein sequence ID" value="STQ86680.1"/>
    <property type="molecule type" value="Genomic_DNA"/>
</dbReference>
<protein>
    <recommendedName>
        <fullName evidence="3">Coenzyme A biosynthesis bifunctional protein CoaBC</fullName>
        <ecNumber evidence="3">4.1.1.36</ecNumber>
        <ecNumber evidence="3">6.3.2.5</ecNumber>
    </recommendedName>
    <alternativeName>
        <fullName evidence="3">DNA/pantothenate metabolism flavoprotein</fullName>
    </alternativeName>
</protein>
<dbReference type="Proteomes" id="UP000029922">
    <property type="component" value="Unassembled WGS sequence"/>
</dbReference>
<comment type="catalytic activity">
    <reaction evidence="3">
        <text>(R)-4'-phosphopantothenate + L-cysteine + CTP = N-[(R)-4-phosphopantothenoyl]-L-cysteine + CMP + diphosphate + H(+)</text>
        <dbReference type="Rhea" id="RHEA:19397"/>
        <dbReference type="ChEBI" id="CHEBI:10986"/>
        <dbReference type="ChEBI" id="CHEBI:15378"/>
        <dbReference type="ChEBI" id="CHEBI:33019"/>
        <dbReference type="ChEBI" id="CHEBI:35235"/>
        <dbReference type="ChEBI" id="CHEBI:37563"/>
        <dbReference type="ChEBI" id="CHEBI:59458"/>
        <dbReference type="ChEBI" id="CHEBI:60377"/>
        <dbReference type="EC" id="6.3.2.5"/>
    </reaction>
</comment>
<accession>A0A377PVZ2</accession>
<dbReference type="GO" id="GO:0071513">
    <property type="term" value="C:phosphopantothenoylcysteine decarboxylase complex"/>
    <property type="evidence" value="ECO:0007669"/>
    <property type="project" value="TreeGrafter"/>
</dbReference>
<organism evidence="6 9">
    <name type="scientific">Helicobacter muridarum</name>
    <dbReference type="NCBI Taxonomy" id="216"/>
    <lineage>
        <taxon>Bacteria</taxon>
        <taxon>Pseudomonadati</taxon>
        <taxon>Campylobacterota</taxon>
        <taxon>Epsilonproteobacteria</taxon>
        <taxon>Campylobacterales</taxon>
        <taxon>Helicobacteraceae</taxon>
        <taxon>Helicobacter</taxon>
    </lineage>
</organism>
<dbReference type="Pfam" id="PF04127">
    <property type="entry name" value="DFP"/>
    <property type="match status" value="1"/>
</dbReference>
<evidence type="ECO:0000313" key="7">
    <source>
        <dbReference type="EMBL" id="TLE00905.1"/>
    </source>
</evidence>
<keyword evidence="3 7" id="KW-0436">Ligase</keyword>
<dbReference type="PANTHER" id="PTHR14359">
    <property type="entry name" value="HOMO-OLIGOMERIC FLAVIN CONTAINING CYS DECARBOXYLASE FAMILY"/>
    <property type="match status" value="1"/>
</dbReference>
<evidence type="ECO:0000313" key="6">
    <source>
        <dbReference type="EMBL" id="STQ86680.1"/>
    </source>
</evidence>
<dbReference type="SUPFAM" id="SSF52507">
    <property type="entry name" value="Homo-oligomeric flavin-containing Cys decarboxylases, HFCD"/>
    <property type="match status" value="1"/>
</dbReference>
<keyword evidence="1 3" id="KW-0210">Decarboxylase</keyword>
<dbReference type="AlphaFoldDB" id="A0A377PVZ2"/>
<evidence type="ECO:0000313" key="9">
    <source>
        <dbReference type="Proteomes" id="UP000255139"/>
    </source>
</evidence>
<dbReference type="EC" id="4.1.1.36" evidence="3"/>
<dbReference type="InterPro" id="IPR007085">
    <property type="entry name" value="DNA/pantothenate-metab_flavo_C"/>
</dbReference>
<comment type="function">
    <text evidence="3">Catalyzes two steps in the biosynthesis of coenzyme A. In the first step cysteine is conjugated to 4'-phosphopantothenate to form 4-phosphopantothenoylcysteine, in the latter compound is decarboxylated to form 4'-phosphopantotheine.</text>
</comment>
<name>A0A377PVZ2_9HELI</name>
<dbReference type="PANTHER" id="PTHR14359:SF6">
    <property type="entry name" value="PHOSPHOPANTOTHENOYLCYSTEINE DECARBOXYLASE"/>
    <property type="match status" value="1"/>
</dbReference>
<keyword evidence="3" id="KW-0285">Flavoprotein</keyword>
<evidence type="ECO:0000256" key="1">
    <source>
        <dbReference type="ARBA" id="ARBA00022793"/>
    </source>
</evidence>
<dbReference type="NCBIfam" id="TIGR00521">
    <property type="entry name" value="coaBC_dfp"/>
    <property type="match status" value="1"/>
</dbReference>
<comment type="pathway">
    <text evidence="3">Cofactor biosynthesis; coenzyme A biosynthesis; CoA from (R)-pantothenate: step 3/5.</text>
</comment>
<dbReference type="Gene3D" id="3.40.50.10300">
    <property type="entry name" value="CoaB-like"/>
    <property type="match status" value="1"/>
</dbReference>
<evidence type="ECO:0000256" key="3">
    <source>
        <dbReference type="RuleBase" id="RU364078"/>
    </source>
</evidence>
<reference evidence="6 9" key="2">
    <citation type="submission" date="2018-06" db="EMBL/GenBank/DDBJ databases">
        <authorList>
            <consortium name="Pathogen Informatics"/>
            <person name="Doyle S."/>
        </authorList>
    </citation>
    <scope>NUCLEOTIDE SEQUENCE [LARGE SCALE GENOMIC DNA]</scope>
    <source>
        <strain evidence="6 9">NCTC12714</strain>
    </source>
</reference>
<dbReference type="Gene3D" id="3.40.50.1950">
    <property type="entry name" value="Flavin prenyltransferase-like"/>
    <property type="match status" value="1"/>
</dbReference>
<sequence length="457" mass="50801">MLKGKNILIFLSGSIAVYKSLLLIRMFIKEGANVRVVASPSALKFVTRLSIETLSRTTLLVEDSEGWNIEDSNTPNHIKYAKWADIAIFAPITANSINKLAQGIADNIYLSTALALPNAINVPKLIIPSANTRMLENPITQRNIQSLKQDGYTIMPSQHGNLACQEIGNGAMIDIEDIVFATKKALYTRDFWRNQLVIVTGGGSNEDIDSVRCISNKSSGLQACNLALAMYFLGAKVTLISSQIPLRLPIDINIINVYSSKDYLEALEKHTKQHNKQKIYLFMAAAISDYIPKHRNGKLKKADLGDTMSLNLYKNIDILQNIQAKNVIKIAFKAECDSQNAKNSAISVLDSKDCKLVCLNIISDDNKAFGSQDNTLCIIHKKDISLYNISSKSLDREFNNKESNNILSRLGINDVRLETKYAECNLDSTIYKEYQVSGTKLTVSMALALYIEHIVLQ</sequence>
<reference evidence="7 8" key="1">
    <citation type="journal article" date="2014" name="Genome Announc.">
        <title>Draft genome sequences of eight enterohepatic helicobacter species isolated from both laboratory and wild rodents.</title>
        <authorList>
            <person name="Sheh A."/>
            <person name="Shen Z."/>
            <person name="Fox J.G."/>
        </authorList>
    </citation>
    <scope>NUCLEOTIDE SEQUENCE [LARGE SCALE GENOMIC DNA]</scope>
    <source>
        <strain evidence="7 8">ST1</strain>
    </source>
</reference>
<dbReference type="GO" id="GO:0015937">
    <property type="term" value="P:coenzyme A biosynthetic process"/>
    <property type="evidence" value="ECO:0007669"/>
    <property type="project" value="UniProtKB-UniPathway"/>
</dbReference>
<evidence type="ECO:0000259" key="5">
    <source>
        <dbReference type="Pfam" id="PF04127"/>
    </source>
</evidence>
<dbReference type="InterPro" id="IPR035929">
    <property type="entry name" value="CoaB-like_sf"/>
</dbReference>
<dbReference type="GO" id="GO:0004632">
    <property type="term" value="F:phosphopantothenate--cysteine ligase activity"/>
    <property type="evidence" value="ECO:0007669"/>
    <property type="project" value="UniProtKB-EC"/>
</dbReference>
<comment type="similarity">
    <text evidence="3">In the C-terminal section; belongs to the PPC synthetase family.</text>
</comment>